<accession>H3AFQ0</accession>
<protein>
    <recommendedName>
        <fullName evidence="2">Endonuclease/exonuclease/phosphatase domain-containing protein</fullName>
    </recommendedName>
</protein>
<proteinExistence type="predicted"/>
<dbReference type="PANTHER" id="PTHR36688">
    <property type="entry name" value="ENDO/EXONUCLEASE/PHOSPHATASE DOMAIN-CONTAINING PROTEIN"/>
    <property type="match status" value="1"/>
</dbReference>
<evidence type="ECO:0000313" key="3">
    <source>
        <dbReference type="Ensembl" id="ENSLACP00000008471.1"/>
    </source>
</evidence>
<dbReference type="InterPro" id="IPR052560">
    <property type="entry name" value="RdDP_mobile_element"/>
</dbReference>
<dbReference type="Ensembl" id="ENSLACT00000008539.1">
    <property type="protein sequence ID" value="ENSLACP00000008471.1"/>
    <property type="gene ID" value="ENSLACG00000007499.1"/>
</dbReference>
<dbReference type="InterPro" id="IPR036691">
    <property type="entry name" value="Endo/exonu/phosph_ase_sf"/>
</dbReference>
<evidence type="ECO:0000256" key="1">
    <source>
        <dbReference type="SAM" id="MobiDB-lite"/>
    </source>
</evidence>
<feature type="domain" description="Endonuclease/exonuclease/phosphatase" evidence="2">
    <location>
        <begin position="160"/>
        <end position="245"/>
    </location>
</feature>
<sequence>QGGISNPTAVPHPSTRGVPVRHCSSPSCYQGAPRLKSSIMEHKQAIVPGILQLNVEGFTPAKREVLLHIAITNNALMLLLQEMHLCDESRAKIPGFKLYAFTGSPHHGITTYVKSTIQDCTVTAVSTPQDDLQWHIINVQGLHFINVYKPPPVQLQPITPPTVYMGDFNCQHTDWGYNYSTANGEALCNWASQRDLTLFFNSQTFHSSRWSTFSNPDLTWWSGSTTDIPTRSILGCFPHSHHRPVLLKGTPLLVPTPSLPAKRWNFCKVDWDRFSNLTDDIASTLPPPDSTDINNSYLAFCNGISAASNSYIPWGIRKTFIPGWDPECKHLYDTFRNAPNEEEASNIASQLNKTQKTRWQETVESINFTHSSQKAWQTINHLTGKSAKQEPYPVTPDDIARTIIN</sequence>
<organism evidence="3 4">
    <name type="scientific">Latimeria chalumnae</name>
    <name type="common">Coelacanth</name>
    <dbReference type="NCBI Taxonomy" id="7897"/>
    <lineage>
        <taxon>Eukaryota</taxon>
        <taxon>Metazoa</taxon>
        <taxon>Chordata</taxon>
        <taxon>Craniata</taxon>
        <taxon>Vertebrata</taxon>
        <taxon>Euteleostomi</taxon>
        <taxon>Coelacanthiformes</taxon>
        <taxon>Coelacanthidae</taxon>
        <taxon>Latimeria</taxon>
    </lineage>
</organism>
<evidence type="ECO:0000313" key="4">
    <source>
        <dbReference type="Proteomes" id="UP000008672"/>
    </source>
</evidence>
<reference evidence="3" key="3">
    <citation type="submission" date="2025-09" db="UniProtKB">
        <authorList>
            <consortium name="Ensembl"/>
        </authorList>
    </citation>
    <scope>IDENTIFICATION</scope>
</reference>
<dbReference type="Proteomes" id="UP000008672">
    <property type="component" value="Unassembled WGS sequence"/>
</dbReference>
<dbReference type="AlphaFoldDB" id="H3AFQ0"/>
<dbReference type="Bgee" id="ENSLACG00000007499">
    <property type="expression patterns" value="Expressed in muscle tissue and 1 other cell type or tissue"/>
</dbReference>
<feature type="region of interest" description="Disordered" evidence="1">
    <location>
        <begin position="1"/>
        <end position="22"/>
    </location>
</feature>
<dbReference type="Gene3D" id="3.60.10.10">
    <property type="entry name" value="Endonuclease/exonuclease/phosphatase"/>
    <property type="match status" value="1"/>
</dbReference>
<dbReference type="EMBL" id="AFYH01185896">
    <property type="status" value="NOT_ANNOTATED_CDS"/>
    <property type="molecule type" value="Genomic_DNA"/>
</dbReference>
<evidence type="ECO:0000259" key="2">
    <source>
        <dbReference type="Pfam" id="PF14529"/>
    </source>
</evidence>
<dbReference type="HOGENOM" id="CLU_031817_0_0_1"/>
<dbReference type="SUPFAM" id="SSF56219">
    <property type="entry name" value="DNase I-like"/>
    <property type="match status" value="1"/>
</dbReference>
<dbReference type="InterPro" id="IPR005135">
    <property type="entry name" value="Endo/exonuclease/phosphatase"/>
</dbReference>
<keyword evidence="4" id="KW-1185">Reference proteome</keyword>
<dbReference type="PANTHER" id="PTHR36688:SF1">
    <property type="entry name" value="ENDONUCLEASE_EXONUCLEASE_PHOSPHATASE DOMAIN-CONTAINING PROTEIN"/>
    <property type="match status" value="1"/>
</dbReference>
<reference evidence="3" key="2">
    <citation type="submission" date="2025-08" db="UniProtKB">
        <authorList>
            <consortium name="Ensembl"/>
        </authorList>
    </citation>
    <scope>IDENTIFICATION</scope>
</reference>
<dbReference type="GeneTree" id="ENSGT00960000186894"/>
<dbReference type="GO" id="GO:0003824">
    <property type="term" value="F:catalytic activity"/>
    <property type="evidence" value="ECO:0007669"/>
    <property type="project" value="InterPro"/>
</dbReference>
<reference evidence="4" key="1">
    <citation type="submission" date="2011-08" db="EMBL/GenBank/DDBJ databases">
        <title>The draft genome of Latimeria chalumnae.</title>
        <authorList>
            <person name="Di Palma F."/>
            <person name="Alfoldi J."/>
            <person name="Johnson J."/>
            <person name="Berlin A."/>
            <person name="Gnerre S."/>
            <person name="Jaffe D."/>
            <person name="MacCallum I."/>
            <person name="Young S."/>
            <person name="Walker B.J."/>
            <person name="Lander E."/>
            <person name="Lindblad-Toh K."/>
        </authorList>
    </citation>
    <scope>NUCLEOTIDE SEQUENCE [LARGE SCALE GENOMIC DNA]</scope>
    <source>
        <strain evidence="4">Wild caught</strain>
    </source>
</reference>
<name>H3AFQ0_LATCH</name>
<dbReference type="Pfam" id="PF14529">
    <property type="entry name" value="Exo_endo_phos_2"/>
    <property type="match status" value="1"/>
</dbReference>